<dbReference type="SUPFAM" id="SSF63712">
    <property type="entry name" value="Nicotinic receptor ligand binding domain-like"/>
    <property type="match status" value="1"/>
</dbReference>
<name>A0ABY7G1V2_MYAAR</name>
<keyword evidence="1" id="KW-1133">Transmembrane helix</keyword>
<feature type="transmembrane region" description="Helical" evidence="1">
    <location>
        <begin position="21"/>
        <end position="40"/>
    </location>
</feature>
<evidence type="ECO:0000256" key="1">
    <source>
        <dbReference type="SAM" id="Phobius"/>
    </source>
</evidence>
<sequence>MALRYRDTKIIRTENPEMAGLNIVSATITIFTILNLRLYYADEENEVGTFWRIFAKLIRCKCRQSKKNAKSDRYIHRQHNRDIIGGLNQAREEDKGDDKVNNRTFTGNSGNRPYIVHSAGFILNKHDHNTENAEEFRKRDEEHLEDTDMAPKTTWKEISVALDPWLFFLFLVEFNEVEERISYNGILYLAWTDELMTWNTSEYGDLNDFFIEIQE</sequence>
<organism evidence="2 3">
    <name type="scientific">Mya arenaria</name>
    <name type="common">Soft-shell clam</name>
    <dbReference type="NCBI Taxonomy" id="6604"/>
    <lineage>
        <taxon>Eukaryota</taxon>
        <taxon>Metazoa</taxon>
        <taxon>Spiralia</taxon>
        <taxon>Lophotrochozoa</taxon>
        <taxon>Mollusca</taxon>
        <taxon>Bivalvia</taxon>
        <taxon>Autobranchia</taxon>
        <taxon>Heteroconchia</taxon>
        <taxon>Euheterodonta</taxon>
        <taxon>Imparidentia</taxon>
        <taxon>Neoheterodontei</taxon>
        <taxon>Myida</taxon>
        <taxon>Myoidea</taxon>
        <taxon>Myidae</taxon>
        <taxon>Mya</taxon>
    </lineage>
</organism>
<gene>
    <name evidence="2" type="ORF">MAR_013073</name>
</gene>
<reference evidence="2" key="1">
    <citation type="submission" date="2022-11" db="EMBL/GenBank/DDBJ databases">
        <title>Centuries of genome instability and evolution in soft-shell clam transmissible cancer (bioRxiv).</title>
        <authorList>
            <person name="Hart S.F.M."/>
            <person name="Yonemitsu M.A."/>
            <person name="Giersch R.M."/>
            <person name="Beal B.F."/>
            <person name="Arriagada G."/>
            <person name="Davis B.W."/>
            <person name="Ostrander E.A."/>
            <person name="Goff S.P."/>
            <person name="Metzger M.J."/>
        </authorList>
    </citation>
    <scope>NUCLEOTIDE SEQUENCE</scope>
    <source>
        <strain evidence="2">MELC-2E11</strain>
        <tissue evidence="2">Siphon/mantle</tissue>
    </source>
</reference>
<dbReference type="Gene3D" id="2.70.170.10">
    <property type="entry name" value="Neurotransmitter-gated ion-channel ligand-binding domain"/>
    <property type="match status" value="1"/>
</dbReference>
<keyword evidence="1" id="KW-0812">Transmembrane</keyword>
<evidence type="ECO:0000313" key="3">
    <source>
        <dbReference type="Proteomes" id="UP001164746"/>
    </source>
</evidence>
<dbReference type="Proteomes" id="UP001164746">
    <property type="component" value="Chromosome 15"/>
</dbReference>
<proteinExistence type="predicted"/>
<protein>
    <submittedName>
        <fullName evidence="2">Uncharacterized protein</fullName>
    </submittedName>
</protein>
<dbReference type="EMBL" id="CP111026">
    <property type="protein sequence ID" value="WAR27369.1"/>
    <property type="molecule type" value="Genomic_DNA"/>
</dbReference>
<accession>A0ABY7G1V2</accession>
<dbReference type="InterPro" id="IPR036734">
    <property type="entry name" value="Neur_chan_lig-bd_sf"/>
</dbReference>
<evidence type="ECO:0000313" key="2">
    <source>
        <dbReference type="EMBL" id="WAR27369.1"/>
    </source>
</evidence>
<keyword evidence="3" id="KW-1185">Reference proteome</keyword>
<keyword evidence="1" id="KW-0472">Membrane</keyword>